<protein>
    <submittedName>
        <fullName evidence="1">Uncharacterized protein</fullName>
    </submittedName>
</protein>
<accession>A0ABQ3UFB2</accession>
<dbReference type="EMBL" id="BNEK01000007">
    <property type="protein sequence ID" value="GHJ34297.1"/>
    <property type="molecule type" value="Genomic_DNA"/>
</dbReference>
<keyword evidence="2" id="KW-1185">Reference proteome</keyword>
<evidence type="ECO:0000313" key="1">
    <source>
        <dbReference type="EMBL" id="GHJ34297.1"/>
    </source>
</evidence>
<evidence type="ECO:0000313" key="2">
    <source>
        <dbReference type="Proteomes" id="UP001054854"/>
    </source>
</evidence>
<reference evidence="1" key="1">
    <citation type="submission" date="2024-05" db="EMBL/GenBank/DDBJ databases">
        <title>Whole genome shotgun sequence of Streptomyces hygroscopicus NBRC 113678.</title>
        <authorList>
            <person name="Komaki H."/>
            <person name="Tamura T."/>
        </authorList>
    </citation>
    <scope>NUCLEOTIDE SEQUENCE</scope>
    <source>
        <strain evidence="1">N11-34</strain>
    </source>
</reference>
<dbReference type="RefSeq" id="WP_236260114.1">
    <property type="nucleotide sequence ID" value="NZ_BNEK01000007.1"/>
</dbReference>
<organism evidence="1 2">
    <name type="scientific">Streptomyces hygroscopicus</name>
    <dbReference type="NCBI Taxonomy" id="1912"/>
    <lineage>
        <taxon>Bacteria</taxon>
        <taxon>Bacillati</taxon>
        <taxon>Actinomycetota</taxon>
        <taxon>Actinomycetes</taxon>
        <taxon>Kitasatosporales</taxon>
        <taxon>Streptomycetaceae</taxon>
        <taxon>Streptomyces</taxon>
        <taxon>Streptomyces violaceusniger group</taxon>
    </lineage>
</organism>
<name>A0ABQ3UFB2_STRHY</name>
<comment type="caution">
    <text evidence="1">The sequence shown here is derived from an EMBL/GenBank/DDBJ whole genome shotgun (WGS) entry which is preliminary data.</text>
</comment>
<dbReference type="Proteomes" id="UP001054854">
    <property type="component" value="Unassembled WGS sequence"/>
</dbReference>
<sequence>MTAQTSTDGIRARLLAYLQTAGLSTARATANLDELEDAVREAEYRKRLEEPILRNCLFPGCLRQFDINATMSGCPTEPNRSAEGWKQVRPTVATGYVCPDHAPLMERHQPRWGERTEAGAVLTCLCGWSSPTARWAGYAVAAWQNHLIDTEEA</sequence>
<proteinExistence type="predicted"/>
<gene>
    <name evidence="1" type="ORF">TPA0910_87300</name>
</gene>